<dbReference type="AlphaFoldDB" id="A0A6H1ZRN7"/>
<gene>
    <name evidence="1" type="ORF">TM448A01829_0008</name>
</gene>
<proteinExistence type="predicted"/>
<accession>A0A6H1ZRN7</accession>
<organism evidence="1">
    <name type="scientific">viral metagenome</name>
    <dbReference type="NCBI Taxonomy" id="1070528"/>
    <lineage>
        <taxon>unclassified sequences</taxon>
        <taxon>metagenomes</taxon>
        <taxon>organismal metagenomes</taxon>
    </lineage>
</organism>
<dbReference type="EMBL" id="MT144205">
    <property type="protein sequence ID" value="QJA50593.1"/>
    <property type="molecule type" value="Genomic_DNA"/>
</dbReference>
<reference evidence="1" key="1">
    <citation type="submission" date="2020-03" db="EMBL/GenBank/DDBJ databases">
        <title>The deep terrestrial virosphere.</title>
        <authorList>
            <person name="Holmfeldt K."/>
            <person name="Nilsson E."/>
            <person name="Simone D."/>
            <person name="Lopez-Fernandez M."/>
            <person name="Wu X."/>
            <person name="de Brujin I."/>
            <person name="Lundin D."/>
            <person name="Andersson A."/>
            <person name="Bertilsson S."/>
            <person name="Dopson M."/>
        </authorList>
    </citation>
    <scope>NUCLEOTIDE SEQUENCE</scope>
    <source>
        <strain evidence="1">TM448A01829</strain>
    </source>
</reference>
<sequence>MINALATYKTYLKVTGATLDTPLTALAEEAEGYVKDYLNRDIESATYTEYYDGSGRSLLTLNQYPITTLTSVSVYDSADEVWDLLVEGTDYDRSAIRSHAIYLDGYTFVKGIENYKVVYVGGYATVPKKIQLVCKKVMKILYDQSPLGEGYLGYTALSNNVSGSQNINVDLDALNRTLKEAVDYRALNV</sequence>
<evidence type="ECO:0000313" key="1">
    <source>
        <dbReference type="EMBL" id="QJA50593.1"/>
    </source>
</evidence>
<protein>
    <submittedName>
        <fullName evidence="1">Putative head tail connector protein</fullName>
    </submittedName>
</protein>
<name>A0A6H1ZRN7_9ZZZZ</name>